<dbReference type="InterPro" id="IPR046373">
    <property type="entry name" value="Acyl-CoA_Oxase/DH_mid-dom_sf"/>
</dbReference>
<evidence type="ECO:0000259" key="7">
    <source>
        <dbReference type="Pfam" id="PF00441"/>
    </source>
</evidence>
<dbReference type="SUPFAM" id="SSF47203">
    <property type="entry name" value="Acyl-CoA dehydrogenase C-terminal domain-like"/>
    <property type="match status" value="1"/>
</dbReference>
<dbReference type="Pfam" id="PF00441">
    <property type="entry name" value="Acyl-CoA_dh_1"/>
    <property type="match status" value="1"/>
</dbReference>
<dbReference type="Gene3D" id="2.40.110.10">
    <property type="entry name" value="Butyryl-CoA Dehydrogenase, subunit A, domain 2"/>
    <property type="match status" value="1"/>
</dbReference>
<feature type="domain" description="Acyl-CoA dehydrogenase/oxidase N-terminal" evidence="9">
    <location>
        <begin position="6"/>
        <end position="118"/>
    </location>
</feature>
<evidence type="ECO:0000259" key="8">
    <source>
        <dbReference type="Pfam" id="PF02770"/>
    </source>
</evidence>
<gene>
    <name evidence="10" type="ordered locus">Cmaq_0556</name>
</gene>
<feature type="domain" description="Acyl-CoA dehydrogenase/oxidase C-terminal" evidence="7">
    <location>
        <begin position="241"/>
        <end position="400"/>
    </location>
</feature>
<dbReference type="GeneID" id="5710351"/>
<proteinExistence type="inferred from homology"/>
<dbReference type="InterPro" id="IPR037069">
    <property type="entry name" value="AcylCoA_DH/ox_N_sf"/>
</dbReference>
<comment type="similarity">
    <text evidence="2 6">Belongs to the acyl-CoA dehydrogenase family.</text>
</comment>
<evidence type="ECO:0000313" key="10">
    <source>
        <dbReference type="EMBL" id="ABW01399.1"/>
    </source>
</evidence>
<keyword evidence="4 6" id="KW-0274">FAD</keyword>
<evidence type="ECO:0000256" key="2">
    <source>
        <dbReference type="ARBA" id="ARBA00009347"/>
    </source>
</evidence>
<dbReference type="STRING" id="397948.Cmaq_0556"/>
<dbReference type="Gene3D" id="1.20.140.10">
    <property type="entry name" value="Butyryl-CoA Dehydrogenase, subunit A, domain 3"/>
    <property type="match status" value="1"/>
</dbReference>
<evidence type="ECO:0000256" key="6">
    <source>
        <dbReference type="RuleBase" id="RU362125"/>
    </source>
</evidence>
<dbReference type="eggNOG" id="arCOG04310">
    <property type="taxonomic scope" value="Archaea"/>
</dbReference>
<protein>
    <submittedName>
        <fullName evidence="10">Acyl-CoA dehydrogenase domain protein</fullName>
    </submittedName>
</protein>
<dbReference type="Pfam" id="PF02770">
    <property type="entry name" value="Acyl-CoA_dh_M"/>
    <property type="match status" value="1"/>
</dbReference>
<dbReference type="HOGENOM" id="CLU_018204_0_2_2"/>
<evidence type="ECO:0000313" key="11">
    <source>
        <dbReference type="Proteomes" id="UP000001137"/>
    </source>
</evidence>
<feature type="domain" description="Acyl-CoA oxidase/dehydrogenase middle" evidence="8">
    <location>
        <begin position="124"/>
        <end position="227"/>
    </location>
</feature>
<dbReference type="GO" id="GO:0003995">
    <property type="term" value="F:acyl-CoA dehydrogenase activity"/>
    <property type="evidence" value="ECO:0007669"/>
    <property type="project" value="TreeGrafter"/>
</dbReference>
<dbReference type="InterPro" id="IPR009100">
    <property type="entry name" value="AcylCoA_DH/oxidase_NM_dom_sf"/>
</dbReference>
<keyword evidence="5 6" id="KW-0560">Oxidoreductase</keyword>
<dbReference type="FunFam" id="1.20.140.10:FF:000001">
    <property type="entry name" value="Acyl-CoA dehydrogenase"/>
    <property type="match status" value="1"/>
</dbReference>
<organism evidence="10 11">
    <name type="scientific">Caldivirga maquilingensis (strain ATCC 700844 / DSM 13496 / JCM 10307 / IC-167)</name>
    <dbReference type="NCBI Taxonomy" id="397948"/>
    <lineage>
        <taxon>Archaea</taxon>
        <taxon>Thermoproteota</taxon>
        <taxon>Thermoprotei</taxon>
        <taxon>Thermoproteales</taxon>
        <taxon>Thermoproteaceae</taxon>
        <taxon>Caldivirga</taxon>
    </lineage>
</organism>
<keyword evidence="11" id="KW-1185">Reference proteome</keyword>
<keyword evidence="3 6" id="KW-0285">Flavoprotein</keyword>
<accession>A8MC93</accession>
<evidence type="ECO:0000256" key="4">
    <source>
        <dbReference type="ARBA" id="ARBA00022827"/>
    </source>
</evidence>
<name>A8MC93_CALMQ</name>
<dbReference type="InterPro" id="IPR009075">
    <property type="entry name" value="AcylCo_DH/oxidase_C"/>
</dbReference>
<dbReference type="KEGG" id="cma:Cmaq_0556"/>
<dbReference type="SUPFAM" id="SSF56645">
    <property type="entry name" value="Acyl-CoA dehydrogenase NM domain-like"/>
    <property type="match status" value="1"/>
</dbReference>
<dbReference type="PANTHER" id="PTHR43884">
    <property type="entry name" value="ACYL-COA DEHYDROGENASE"/>
    <property type="match status" value="1"/>
</dbReference>
<dbReference type="AlphaFoldDB" id="A8MC93"/>
<sequence>MDFNLSQEEELFRRSVVEFAERYVKPNWVLVDDGKYPLINIVKRMSESGLLGVPFNSRYGGQDGSFTMSAIATEELAYADPSLATPVFYLLNTAWPFIVQRYGREEVKEEALPRVVKGVGFIGIASTEPQGGSDVASTRLEARRSDDSWSLYGEKNIVTGVSLIINDMDYGGFVTIARTAPPETRHRGLTTLLALVKKDGVVLNGFDYGSYEDIGRRGLATNYIRFNGLTVKESYTLGEVNAGFKILMEGFDIARVLIAAASIGVTRWLLDQSRDWIKSRVVFNKPIASYQSISFKYAELATRLEQARLLTYKAAWLTDRYFILNDSSVDILTVATFNAMAKMTAVELAVETALEAMRWFGGASYFKESNIARALLGALSYYVGAEGTGNIMRLIVARNLIGREVT</sequence>
<evidence type="ECO:0000256" key="1">
    <source>
        <dbReference type="ARBA" id="ARBA00001974"/>
    </source>
</evidence>
<dbReference type="Pfam" id="PF02771">
    <property type="entry name" value="Acyl-CoA_dh_N"/>
    <property type="match status" value="1"/>
</dbReference>
<comment type="cofactor">
    <cofactor evidence="1 6">
        <name>FAD</name>
        <dbReference type="ChEBI" id="CHEBI:57692"/>
    </cofactor>
</comment>
<dbReference type="InterPro" id="IPR013786">
    <property type="entry name" value="AcylCoA_DH/ox_N"/>
</dbReference>
<dbReference type="PANTHER" id="PTHR43884:SF37">
    <property type="entry name" value="ACYL-COA DEHYDROGENASE"/>
    <property type="match status" value="1"/>
</dbReference>
<reference evidence="10 11" key="1">
    <citation type="submission" date="2007-10" db="EMBL/GenBank/DDBJ databases">
        <title>Complete sequence of Caldivirga maquilingensis IC-167.</title>
        <authorList>
            <consortium name="US DOE Joint Genome Institute"/>
            <person name="Copeland A."/>
            <person name="Lucas S."/>
            <person name="Lapidus A."/>
            <person name="Barry K."/>
            <person name="Glavina del Rio T."/>
            <person name="Dalin E."/>
            <person name="Tice H."/>
            <person name="Pitluck S."/>
            <person name="Saunders E."/>
            <person name="Brettin T."/>
            <person name="Bruce D."/>
            <person name="Detter J.C."/>
            <person name="Han C."/>
            <person name="Schmutz J."/>
            <person name="Larimer F."/>
            <person name="Land M."/>
            <person name="Hauser L."/>
            <person name="Kyrpides N."/>
            <person name="Ivanova N."/>
            <person name="Biddle J.F."/>
            <person name="Zhang Z."/>
            <person name="Fitz-Gibbon S.T."/>
            <person name="Lowe T.M."/>
            <person name="Saltikov C."/>
            <person name="House C.H."/>
            <person name="Richardson P."/>
        </authorList>
    </citation>
    <scope>NUCLEOTIDE SEQUENCE [LARGE SCALE GENOMIC DNA]</scope>
    <source>
        <strain evidence="11">ATCC 700844 / DSM 13496 / JCM 10307 / IC-167</strain>
    </source>
</reference>
<evidence type="ECO:0000256" key="5">
    <source>
        <dbReference type="ARBA" id="ARBA00023002"/>
    </source>
</evidence>
<dbReference type="RefSeq" id="WP_012185619.1">
    <property type="nucleotide sequence ID" value="NC_009954.1"/>
</dbReference>
<dbReference type="Gene3D" id="1.10.540.10">
    <property type="entry name" value="Acyl-CoA dehydrogenase/oxidase, N-terminal domain"/>
    <property type="match status" value="1"/>
</dbReference>
<dbReference type="GO" id="GO:0050660">
    <property type="term" value="F:flavin adenine dinucleotide binding"/>
    <property type="evidence" value="ECO:0007669"/>
    <property type="project" value="InterPro"/>
</dbReference>
<evidence type="ECO:0000259" key="9">
    <source>
        <dbReference type="Pfam" id="PF02771"/>
    </source>
</evidence>
<dbReference type="OrthoDB" id="275197at2157"/>
<dbReference type="InterPro" id="IPR006091">
    <property type="entry name" value="Acyl-CoA_Oxase/DH_mid-dom"/>
</dbReference>
<evidence type="ECO:0000256" key="3">
    <source>
        <dbReference type="ARBA" id="ARBA00022630"/>
    </source>
</evidence>
<dbReference type="Proteomes" id="UP000001137">
    <property type="component" value="Chromosome"/>
</dbReference>
<dbReference type="InterPro" id="IPR036250">
    <property type="entry name" value="AcylCo_DH-like_C"/>
</dbReference>
<dbReference type="EMBL" id="CP000852">
    <property type="protein sequence ID" value="ABW01399.1"/>
    <property type="molecule type" value="Genomic_DNA"/>
</dbReference>